<name>A0A8X6SN59_TRICX</name>
<evidence type="ECO:0000313" key="2">
    <source>
        <dbReference type="Proteomes" id="UP000887159"/>
    </source>
</evidence>
<dbReference type="EMBL" id="BMAU01021328">
    <property type="protein sequence ID" value="GFY14385.1"/>
    <property type="molecule type" value="Genomic_DNA"/>
</dbReference>
<keyword evidence="2" id="KW-1185">Reference proteome</keyword>
<protein>
    <submittedName>
        <fullName evidence="1">Uncharacterized protein</fullName>
    </submittedName>
</protein>
<evidence type="ECO:0000313" key="1">
    <source>
        <dbReference type="EMBL" id="GFY14385.1"/>
    </source>
</evidence>
<dbReference type="Proteomes" id="UP000887159">
    <property type="component" value="Unassembled WGS sequence"/>
</dbReference>
<comment type="caution">
    <text evidence="1">The sequence shown here is derived from an EMBL/GenBank/DDBJ whole genome shotgun (WGS) entry which is preliminary data.</text>
</comment>
<reference evidence="1" key="1">
    <citation type="submission" date="2020-08" db="EMBL/GenBank/DDBJ databases">
        <title>Multicomponent nature underlies the extraordinary mechanical properties of spider dragline silk.</title>
        <authorList>
            <person name="Kono N."/>
            <person name="Nakamura H."/>
            <person name="Mori M."/>
            <person name="Yoshida Y."/>
            <person name="Ohtoshi R."/>
            <person name="Malay A.D."/>
            <person name="Moran D.A.P."/>
            <person name="Tomita M."/>
            <person name="Numata K."/>
            <person name="Arakawa K."/>
        </authorList>
    </citation>
    <scope>NUCLEOTIDE SEQUENCE</scope>
</reference>
<organism evidence="1 2">
    <name type="scientific">Trichonephila clavipes</name>
    <name type="common">Golden silk orbweaver</name>
    <name type="synonym">Nephila clavipes</name>
    <dbReference type="NCBI Taxonomy" id="2585209"/>
    <lineage>
        <taxon>Eukaryota</taxon>
        <taxon>Metazoa</taxon>
        <taxon>Ecdysozoa</taxon>
        <taxon>Arthropoda</taxon>
        <taxon>Chelicerata</taxon>
        <taxon>Arachnida</taxon>
        <taxon>Araneae</taxon>
        <taxon>Araneomorphae</taxon>
        <taxon>Entelegynae</taxon>
        <taxon>Araneoidea</taxon>
        <taxon>Nephilidae</taxon>
        <taxon>Trichonephila</taxon>
    </lineage>
</organism>
<sequence>MWDALGRQVAGRNYPPTNKNTLIRASQRNGINCLNSCWIMLCKNTMPILQNQTISTNGKELQRRGTLVSQTGKNPEVIVVEETVDRVRD</sequence>
<accession>A0A8X6SN59</accession>
<gene>
    <name evidence="1" type="ORF">TNCV_1021501</name>
</gene>
<proteinExistence type="predicted"/>
<dbReference type="AlphaFoldDB" id="A0A8X6SN59"/>